<evidence type="ECO:0000256" key="2">
    <source>
        <dbReference type="SAM" id="Phobius"/>
    </source>
</evidence>
<dbReference type="EMBL" id="BDGX01000008">
    <property type="protein sequence ID" value="GAV47621.1"/>
    <property type="molecule type" value="Genomic_DNA"/>
</dbReference>
<gene>
    <name evidence="3" type="ORF">ZYGR_0H04670</name>
</gene>
<keyword evidence="2" id="KW-1133">Transmembrane helix</keyword>
<name>A0A1Q2ZVY4_ZYGRO</name>
<feature type="transmembrane region" description="Helical" evidence="2">
    <location>
        <begin position="113"/>
        <end position="142"/>
    </location>
</feature>
<keyword evidence="2" id="KW-0472">Membrane</keyword>
<protein>
    <submittedName>
        <fullName evidence="3">Uncharacterized protein</fullName>
    </submittedName>
</protein>
<feature type="compositionally biased region" description="Low complexity" evidence="1">
    <location>
        <begin position="188"/>
        <end position="218"/>
    </location>
</feature>
<evidence type="ECO:0000313" key="4">
    <source>
        <dbReference type="Proteomes" id="UP000187013"/>
    </source>
</evidence>
<evidence type="ECO:0000313" key="3">
    <source>
        <dbReference type="EMBL" id="GAV47621.1"/>
    </source>
</evidence>
<accession>A0A1Q2ZVY4</accession>
<feature type="transmembrane region" description="Helical" evidence="2">
    <location>
        <begin position="60"/>
        <end position="93"/>
    </location>
</feature>
<feature type="region of interest" description="Disordered" evidence="1">
    <location>
        <begin position="179"/>
        <end position="218"/>
    </location>
</feature>
<proteinExistence type="predicted"/>
<evidence type="ECO:0000256" key="1">
    <source>
        <dbReference type="SAM" id="MobiDB-lite"/>
    </source>
</evidence>
<sequence length="218" mass="22295">MWKVRQLLYKHRSAFFYYNLCFHIQKLSKSTSPVLAVVSFFESSFPASAAFKSPKRSSSLLVSLVLFSAAVSSVNSCCWVCGSDFGVGLGFVGNGSFVFSLALENSELKGSSFFGSAAMAGVTVCVTAGVTAGIVTGAALLLKVPNASFVVASKFASTGGAYWNSPNSLSSSLELSSKFSPMGAGDNSSVLASSTSSSSSSSSSPSSSSSSSSSLSVS</sequence>
<dbReference type="AlphaFoldDB" id="A0A1Q2ZVY4"/>
<organism evidence="3 4">
    <name type="scientific">Zygosaccharomyces rouxii</name>
    <dbReference type="NCBI Taxonomy" id="4956"/>
    <lineage>
        <taxon>Eukaryota</taxon>
        <taxon>Fungi</taxon>
        <taxon>Dikarya</taxon>
        <taxon>Ascomycota</taxon>
        <taxon>Saccharomycotina</taxon>
        <taxon>Saccharomycetes</taxon>
        <taxon>Saccharomycetales</taxon>
        <taxon>Saccharomycetaceae</taxon>
        <taxon>Zygosaccharomyces</taxon>
    </lineage>
</organism>
<keyword evidence="2" id="KW-0812">Transmembrane</keyword>
<comment type="caution">
    <text evidence="3">The sequence shown here is derived from an EMBL/GenBank/DDBJ whole genome shotgun (WGS) entry which is preliminary data.</text>
</comment>
<reference evidence="3 4" key="1">
    <citation type="submission" date="2016-08" db="EMBL/GenBank/DDBJ databases">
        <title>Draft genome sequence of allopolyploid Zygosaccharomyces rouxii.</title>
        <authorList>
            <person name="Watanabe J."/>
            <person name="Uehara K."/>
            <person name="Mogi Y."/>
            <person name="Tsukioka Y."/>
        </authorList>
    </citation>
    <scope>NUCLEOTIDE SEQUENCE [LARGE SCALE GENOMIC DNA]</scope>
    <source>
        <strain evidence="3 4">NBRC 110957</strain>
    </source>
</reference>
<dbReference type="Proteomes" id="UP000187013">
    <property type="component" value="Unassembled WGS sequence"/>
</dbReference>